<dbReference type="AlphaFoldDB" id="A0A644THX1"/>
<evidence type="ECO:0008006" key="3">
    <source>
        <dbReference type="Google" id="ProtNLM"/>
    </source>
</evidence>
<name>A0A644THX1_9ZZZZ</name>
<feature type="compositionally biased region" description="Basic and acidic residues" evidence="1">
    <location>
        <begin position="362"/>
        <end position="372"/>
    </location>
</feature>
<dbReference type="Gene3D" id="3.60.21.10">
    <property type="match status" value="1"/>
</dbReference>
<comment type="caution">
    <text evidence="2">The sequence shown here is derived from an EMBL/GenBank/DDBJ whole genome shotgun (WGS) entry which is preliminary data.</text>
</comment>
<organism evidence="2">
    <name type="scientific">bioreactor metagenome</name>
    <dbReference type="NCBI Taxonomy" id="1076179"/>
    <lineage>
        <taxon>unclassified sequences</taxon>
        <taxon>metagenomes</taxon>
        <taxon>ecological metagenomes</taxon>
    </lineage>
</organism>
<dbReference type="SUPFAM" id="SSF56300">
    <property type="entry name" value="Metallo-dependent phosphatases"/>
    <property type="match status" value="1"/>
</dbReference>
<dbReference type="EMBL" id="VSSQ01000030">
    <property type="protein sequence ID" value="MPL65852.1"/>
    <property type="molecule type" value="Genomic_DNA"/>
</dbReference>
<reference evidence="2" key="1">
    <citation type="submission" date="2019-08" db="EMBL/GenBank/DDBJ databases">
        <authorList>
            <person name="Kucharzyk K."/>
            <person name="Murdoch R.W."/>
            <person name="Higgins S."/>
            <person name="Loffler F."/>
        </authorList>
    </citation>
    <scope>NUCLEOTIDE SEQUENCE</scope>
</reference>
<sequence>MRFPGKTEVIIRDLGSFIDSPEVPEAKALFALTDAAIAAMEGESAAIRPRSADGRPGGLIQIERPWTLVIPDLHARGGFLLGILRSRLAELPEVSVLDLVLQGKLSLLCLGDIPHSEGGLAARRWSRAALRRLDDPGPEGILNPFMEEEMRLSLGALALVMRLKVLLGAGFHCLKGNHDNLSNSAEDGDLPFYKYAQEGSMGAEWLELRYGREGLDSLRRYELLLPLAARGRSFCASHAEPAVSFGYGDVLEYRKNPRLVRALIWTGNGEALPRAVEKSLASLLPSNPRPATLRWISGHRPVAGSYALRAGGKLVQIHNPERSQAALLREDDHSTAPGLSIVELDESRGILRQNILVPPLEEDGRGDAKGPDPRGASRA</sequence>
<proteinExistence type="predicted"/>
<feature type="region of interest" description="Disordered" evidence="1">
    <location>
        <begin position="356"/>
        <end position="379"/>
    </location>
</feature>
<accession>A0A644THX1</accession>
<dbReference type="InterPro" id="IPR029052">
    <property type="entry name" value="Metallo-depent_PP-like"/>
</dbReference>
<evidence type="ECO:0000256" key="1">
    <source>
        <dbReference type="SAM" id="MobiDB-lite"/>
    </source>
</evidence>
<protein>
    <recommendedName>
        <fullName evidence="3">Calcineurin-like phosphoesterase domain-containing protein</fullName>
    </recommendedName>
</protein>
<evidence type="ECO:0000313" key="2">
    <source>
        <dbReference type="EMBL" id="MPL65852.1"/>
    </source>
</evidence>
<gene>
    <name evidence="2" type="ORF">SDC9_11517</name>
</gene>